<sequence>MDRYTTEFAFELRTCRWAERAWPPDESASDDHAVVVARQLGTKRRRWDTIVLECDPEALRERAKFGSERLDSDLLHVVRNAPAEWRYYRDCLPHPGYPWRYVREAIHRADDRGILETRKNGNRIEIRRKWPYPDDWVRRIVAIENKPDLDASAARALGSQLEYDVAVGLADEVWVATRRTGDLVERALFEDLPVEAGILALEPETLAAEVAWFPRSLAVDDPGTRILERPDGGRRDGSAARFEYVDPDAKRATRLEIAERAYERGWRSFADTMRPDCRHFELRSRDGLQLEPYCAAKGRSQTAAECSGGCADFEPEPPVWRTRDWPIEGGPGKRCKRLLEDRRRRHRPGLQQ</sequence>
<organism evidence="2 3">
    <name type="scientific">Haloterrigena gelatinilytica</name>
    <dbReference type="NCBI Taxonomy" id="2741724"/>
    <lineage>
        <taxon>Archaea</taxon>
        <taxon>Methanobacteriati</taxon>
        <taxon>Methanobacteriota</taxon>
        <taxon>Stenosarchaea group</taxon>
        <taxon>Halobacteria</taxon>
        <taxon>Halobacteriales</taxon>
        <taxon>Natrialbaceae</taxon>
        <taxon>Haloterrigena</taxon>
    </lineage>
</organism>
<dbReference type="Proteomes" id="UP000728647">
    <property type="component" value="Unassembled WGS sequence"/>
</dbReference>
<name>A0A8J8GKE0_9EURY</name>
<feature type="region of interest" description="Disordered" evidence="1">
    <location>
        <begin position="305"/>
        <end position="352"/>
    </location>
</feature>
<protein>
    <submittedName>
        <fullName evidence="2">Uncharacterized protein</fullName>
    </submittedName>
</protein>
<reference evidence="2" key="1">
    <citation type="submission" date="2020-06" db="EMBL/GenBank/DDBJ databases">
        <title>Haloterrigena sp. nov., an extremely halophilic archaeon isolated from a saline sediment.</title>
        <authorList>
            <person name="Liu B.-B."/>
        </authorList>
    </citation>
    <scope>NUCLEOTIDE SEQUENCE</scope>
    <source>
        <strain evidence="2">SYSU A121-1</strain>
    </source>
</reference>
<proteinExistence type="predicted"/>
<gene>
    <name evidence="2" type="ORF">HT576_11445</name>
</gene>
<evidence type="ECO:0000256" key="1">
    <source>
        <dbReference type="SAM" id="MobiDB-lite"/>
    </source>
</evidence>
<dbReference type="RefSeq" id="WP_174702090.1">
    <property type="nucleotide sequence ID" value="NZ_JABURA010000001.1"/>
</dbReference>
<feature type="compositionally biased region" description="Basic residues" evidence="1">
    <location>
        <begin position="343"/>
        <end position="352"/>
    </location>
</feature>
<evidence type="ECO:0000313" key="2">
    <source>
        <dbReference type="EMBL" id="NUB91628.1"/>
    </source>
</evidence>
<evidence type="ECO:0000313" key="3">
    <source>
        <dbReference type="Proteomes" id="UP000728647"/>
    </source>
</evidence>
<comment type="caution">
    <text evidence="2">The sequence shown here is derived from an EMBL/GenBank/DDBJ whole genome shotgun (WGS) entry which is preliminary data.</text>
</comment>
<dbReference type="EMBL" id="JABURA010000001">
    <property type="protein sequence ID" value="NUB91628.1"/>
    <property type="molecule type" value="Genomic_DNA"/>
</dbReference>
<dbReference type="Pfam" id="PF19100">
    <property type="entry name" value="DUF5787"/>
    <property type="match status" value="1"/>
</dbReference>
<accession>A0A8J8GKE0</accession>
<dbReference type="InterPro" id="IPR043901">
    <property type="entry name" value="DUF5787"/>
</dbReference>
<dbReference type="AlphaFoldDB" id="A0A8J8GKE0"/>